<evidence type="ECO:0000256" key="4">
    <source>
        <dbReference type="SAM" id="MobiDB-lite"/>
    </source>
</evidence>
<dbReference type="Gene3D" id="2.30.170.40">
    <property type="entry name" value="Ribosomal protein L28/L24"/>
    <property type="match status" value="1"/>
</dbReference>
<gene>
    <name evidence="5" type="ORF">COX77_03100</name>
</gene>
<comment type="similarity">
    <text evidence="1">Belongs to the bacterial ribosomal protein bL28 family.</text>
</comment>
<dbReference type="EMBL" id="PFPO01000057">
    <property type="protein sequence ID" value="PIZ98910.1"/>
    <property type="molecule type" value="Genomic_DNA"/>
</dbReference>
<dbReference type="GO" id="GO:0003735">
    <property type="term" value="F:structural constituent of ribosome"/>
    <property type="evidence" value="ECO:0007669"/>
    <property type="project" value="InterPro"/>
</dbReference>
<organism evidence="5 6">
    <name type="scientific">Candidatus Komeilibacteria bacterium CG_4_10_14_0_2_um_filter_37_10</name>
    <dbReference type="NCBI Taxonomy" id="1974470"/>
    <lineage>
        <taxon>Bacteria</taxon>
        <taxon>Candidatus Komeiliibacteriota</taxon>
    </lineage>
</organism>
<dbReference type="GO" id="GO:1990904">
    <property type="term" value="C:ribonucleoprotein complex"/>
    <property type="evidence" value="ECO:0007669"/>
    <property type="project" value="UniProtKB-KW"/>
</dbReference>
<name>A0A2M7VEG2_9BACT</name>
<evidence type="ECO:0000313" key="6">
    <source>
        <dbReference type="Proteomes" id="UP000230405"/>
    </source>
</evidence>
<evidence type="ECO:0000313" key="5">
    <source>
        <dbReference type="EMBL" id="PIZ98910.1"/>
    </source>
</evidence>
<proteinExistence type="inferred from homology"/>
<feature type="compositionally biased region" description="Polar residues" evidence="4">
    <location>
        <begin position="11"/>
        <end position="20"/>
    </location>
</feature>
<dbReference type="Proteomes" id="UP000230405">
    <property type="component" value="Unassembled WGS sequence"/>
</dbReference>
<sequence length="58" mass="6507">MSKVCEKCQRGTVSGQTKSHSNIKTKRVVMINLQSKIVDGVRQKLCTRCIKTLAKKSK</sequence>
<feature type="region of interest" description="Disordered" evidence="4">
    <location>
        <begin position="1"/>
        <end position="21"/>
    </location>
</feature>
<dbReference type="AlphaFoldDB" id="A0A2M7VEG2"/>
<keyword evidence="3" id="KW-0687">Ribonucleoprotein</keyword>
<comment type="caution">
    <text evidence="5">The sequence shown here is derived from an EMBL/GenBank/DDBJ whole genome shotgun (WGS) entry which is preliminary data.</text>
</comment>
<reference evidence="6" key="1">
    <citation type="submission" date="2017-09" db="EMBL/GenBank/DDBJ databases">
        <title>Depth-based differentiation of microbial function through sediment-hosted aquifers and enrichment of novel symbionts in the deep terrestrial subsurface.</title>
        <authorList>
            <person name="Probst A.J."/>
            <person name="Ladd B."/>
            <person name="Jarett J.K."/>
            <person name="Geller-Mcgrath D.E."/>
            <person name="Sieber C.M.K."/>
            <person name="Emerson J.B."/>
            <person name="Anantharaman K."/>
            <person name="Thomas B.C."/>
            <person name="Malmstrom R."/>
            <person name="Stieglmeier M."/>
            <person name="Klingl A."/>
            <person name="Woyke T."/>
            <person name="Ryan C.M."/>
            <person name="Banfield J.F."/>
        </authorList>
    </citation>
    <scope>NUCLEOTIDE SEQUENCE [LARGE SCALE GENOMIC DNA]</scope>
</reference>
<evidence type="ECO:0000256" key="2">
    <source>
        <dbReference type="ARBA" id="ARBA00022980"/>
    </source>
</evidence>
<dbReference type="InterPro" id="IPR037147">
    <property type="entry name" value="Ribosomal_bL28_sf"/>
</dbReference>
<evidence type="ECO:0000256" key="1">
    <source>
        <dbReference type="ARBA" id="ARBA00008760"/>
    </source>
</evidence>
<dbReference type="InterPro" id="IPR034704">
    <property type="entry name" value="Ribosomal_bL28/bL31-like_sf"/>
</dbReference>
<dbReference type="SUPFAM" id="SSF143800">
    <property type="entry name" value="L28p-like"/>
    <property type="match status" value="1"/>
</dbReference>
<dbReference type="InterPro" id="IPR026569">
    <property type="entry name" value="Ribosomal_bL28"/>
</dbReference>
<evidence type="ECO:0000256" key="3">
    <source>
        <dbReference type="ARBA" id="ARBA00023274"/>
    </source>
</evidence>
<protein>
    <submittedName>
        <fullName evidence="5">50S ribosomal protein L28</fullName>
    </submittedName>
</protein>
<dbReference type="GO" id="GO:0005840">
    <property type="term" value="C:ribosome"/>
    <property type="evidence" value="ECO:0007669"/>
    <property type="project" value="UniProtKB-KW"/>
</dbReference>
<keyword evidence="2 5" id="KW-0689">Ribosomal protein</keyword>
<dbReference type="Pfam" id="PF00830">
    <property type="entry name" value="Ribosomal_L28"/>
    <property type="match status" value="1"/>
</dbReference>
<accession>A0A2M7VEG2</accession>